<evidence type="ECO:0000313" key="4">
    <source>
        <dbReference type="Proteomes" id="UP000051494"/>
    </source>
</evidence>
<dbReference type="STRING" id="437022.CC99x_00247"/>
<dbReference type="EMBL" id="LKHV02000001">
    <property type="protein sequence ID" value="MCS5708396.1"/>
    <property type="molecule type" value="Genomic_DNA"/>
</dbReference>
<evidence type="ECO:0000256" key="1">
    <source>
        <dbReference type="SAM" id="SignalP"/>
    </source>
</evidence>
<dbReference type="Pfam" id="PF00300">
    <property type="entry name" value="His_Phos_1"/>
    <property type="match status" value="1"/>
</dbReference>
<dbReference type="Proteomes" id="UP000051494">
    <property type="component" value="Unassembled WGS sequence"/>
</dbReference>
<dbReference type="EMBL" id="LKHV01000001">
    <property type="protein sequence ID" value="KRG20026.1"/>
    <property type="molecule type" value="Genomic_DNA"/>
</dbReference>
<proteinExistence type="predicted"/>
<dbReference type="SUPFAM" id="SSF53254">
    <property type="entry name" value="Phosphoglycerate mutase-like"/>
    <property type="match status" value="1"/>
</dbReference>
<organism evidence="2">
    <name type="scientific">Candidatus Berkiella cookevillensis</name>
    <dbReference type="NCBI Taxonomy" id="437022"/>
    <lineage>
        <taxon>Bacteria</taxon>
        <taxon>Pseudomonadati</taxon>
        <taxon>Pseudomonadota</taxon>
        <taxon>Gammaproteobacteria</taxon>
        <taxon>Candidatus Berkiellales</taxon>
        <taxon>Candidatus Berkiellaceae</taxon>
        <taxon>Candidatus Berkiella</taxon>
    </lineage>
</organism>
<dbReference type="InterPro" id="IPR050275">
    <property type="entry name" value="PGM_Phosphatase"/>
</dbReference>
<dbReference type="PANTHER" id="PTHR48100">
    <property type="entry name" value="BROAD-SPECIFICITY PHOSPHATASE YOR283W-RELATED"/>
    <property type="match status" value="1"/>
</dbReference>
<dbReference type="RefSeq" id="WP_057622811.1">
    <property type="nucleotide sequence ID" value="NZ_LKHV02000001.1"/>
</dbReference>
<feature type="signal peptide" evidence="1">
    <location>
        <begin position="1"/>
        <end position="21"/>
    </location>
</feature>
<dbReference type="InterPro" id="IPR013078">
    <property type="entry name" value="His_Pase_superF_clade-1"/>
</dbReference>
<evidence type="ECO:0000313" key="2">
    <source>
        <dbReference type="EMBL" id="KRG20026.1"/>
    </source>
</evidence>
<dbReference type="CDD" id="cd07067">
    <property type="entry name" value="HP_PGM_like"/>
    <property type="match status" value="1"/>
</dbReference>
<reference evidence="3" key="3">
    <citation type="submission" date="2021-06" db="EMBL/GenBank/DDBJ databases">
        <title>Genomic Description and Analysis of Intracellular Bacteria, Candidatus Berkiella cookevillensis and Candidatus Berkiella aquae.</title>
        <authorList>
            <person name="Kidane D.T."/>
            <person name="Mehari Y.T."/>
            <person name="Rice F.C."/>
            <person name="Arivett B.A."/>
            <person name="Farone A.L."/>
            <person name="Berk S.G."/>
            <person name="Farone M.B."/>
        </authorList>
    </citation>
    <scope>NUCLEOTIDE SEQUENCE</scope>
    <source>
        <strain evidence="3">CC99</strain>
    </source>
</reference>
<comment type="caution">
    <text evidence="2">The sequence shown here is derived from an EMBL/GenBank/DDBJ whole genome shotgun (WGS) entry which is preliminary data.</text>
</comment>
<gene>
    <name evidence="2" type="ORF">CC99x_00247</name>
    <name evidence="3" type="ORF">CC99x_005695</name>
</gene>
<name>A0A0Q9YRG8_9GAMM</name>
<keyword evidence="4" id="KW-1185">Reference proteome</keyword>
<dbReference type="AlphaFoldDB" id="A0A0Q9YRG8"/>
<dbReference type="OrthoDB" id="6194778at2"/>
<dbReference type="GO" id="GO:0016791">
    <property type="term" value="F:phosphatase activity"/>
    <property type="evidence" value="ECO:0007669"/>
    <property type="project" value="TreeGrafter"/>
</dbReference>
<accession>A0A0Q9YRG8</accession>
<keyword evidence="1" id="KW-0732">Signal</keyword>
<sequence>MKNKIFFIFSLLLLWQPAAQALQERHLIIIHHAEGEHSIVGVAHSNPKHPDYQDSRLTAKGKEQARNTAERLVLHGFDNRNIAAVFVSPLPSAQETAEIISDFGIFPREKIITDDRLIEAQAGDLEGEALEGHIKDTWHVSQEEVKKYDLETNFQVRTRMMQLYDQAQKQYSEGHIVFITHGTPAMELLQDIIQIEVRLNPSEAYVLPLVARKSQNTTSNIVATFESAEQMG</sequence>
<dbReference type="InterPro" id="IPR029033">
    <property type="entry name" value="His_PPase_superfam"/>
</dbReference>
<dbReference type="GO" id="GO:0005737">
    <property type="term" value="C:cytoplasm"/>
    <property type="evidence" value="ECO:0007669"/>
    <property type="project" value="TreeGrafter"/>
</dbReference>
<feature type="chain" id="PRO_5043129829" evidence="1">
    <location>
        <begin position="22"/>
        <end position="232"/>
    </location>
</feature>
<reference evidence="3" key="2">
    <citation type="journal article" date="2016" name="Genome Announc.">
        <title>Draft Genome Sequences of Two Novel Amoeba-Resistant Intranuclear Bacteria, 'Candidatus Berkiella cookevillensis' and 'Candidatus Berkiella aquae'.</title>
        <authorList>
            <person name="Mehari Y.T."/>
            <person name="Arivett B.A."/>
            <person name="Farone A.L."/>
            <person name="Gunderson J.H."/>
            <person name="Farone M.B."/>
        </authorList>
    </citation>
    <scope>NUCLEOTIDE SEQUENCE</scope>
    <source>
        <strain evidence="3">CC99</strain>
    </source>
</reference>
<dbReference type="Gene3D" id="3.40.50.1240">
    <property type="entry name" value="Phosphoglycerate mutase-like"/>
    <property type="match status" value="1"/>
</dbReference>
<protein>
    <submittedName>
        <fullName evidence="2">Bifunctional RNase H/acid phosphatase</fullName>
    </submittedName>
    <submittedName>
        <fullName evidence="3">Histidine phosphatase family protein</fullName>
    </submittedName>
</protein>
<evidence type="ECO:0000313" key="3">
    <source>
        <dbReference type="EMBL" id="MCS5708396.1"/>
    </source>
</evidence>
<dbReference type="PANTHER" id="PTHR48100:SF1">
    <property type="entry name" value="HISTIDINE PHOSPHATASE FAMILY PROTEIN-RELATED"/>
    <property type="match status" value="1"/>
</dbReference>
<reference evidence="2" key="1">
    <citation type="submission" date="2015-09" db="EMBL/GenBank/DDBJ databases">
        <title>Draft Genome Sequences of Two Novel Amoeba-resistant Intranuclear Bacteria, Candidatus Berkiella cookevillensis and Candidatus Berkiella aquae.</title>
        <authorList>
            <person name="Mehari Y.T."/>
            <person name="Arivett B.A."/>
            <person name="Farone A.L."/>
            <person name="Gunderson J.H."/>
            <person name="Farone M.B."/>
        </authorList>
    </citation>
    <scope>NUCLEOTIDE SEQUENCE [LARGE SCALE GENOMIC DNA]</scope>
    <source>
        <strain evidence="2">CC99</strain>
    </source>
</reference>